<evidence type="ECO:0000313" key="2">
    <source>
        <dbReference type="EMBL" id="ENV39220.1"/>
    </source>
</evidence>
<organism evidence="2 3">
    <name type="scientific">Acinetobacter nosocomialis NIPH 386</name>
    <dbReference type="NCBI Taxonomy" id="1217985"/>
    <lineage>
        <taxon>Bacteria</taxon>
        <taxon>Pseudomonadati</taxon>
        <taxon>Pseudomonadota</taxon>
        <taxon>Gammaproteobacteria</taxon>
        <taxon>Moraxellales</taxon>
        <taxon>Moraxellaceae</taxon>
        <taxon>Acinetobacter</taxon>
        <taxon>Acinetobacter calcoaceticus/baumannii complex</taxon>
    </lineage>
</organism>
<feature type="region of interest" description="Disordered" evidence="1">
    <location>
        <begin position="197"/>
        <end position="230"/>
    </location>
</feature>
<dbReference type="RefSeq" id="WP_004886711.1">
    <property type="nucleotide sequence ID" value="NZ_KB849570.1"/>
</dbReference>
<feature type="compositionally biased region" description="Polar residues" evidence="1">
    <location>
        <begin position="147"/>
        <end position="181"/>
    </location>
</feature>
<feature type="compositionally biased region" description="Polar residues" evidence="1">
    <location>
        <begin position="317"/>
        <end position="333"/>
    </location>
</feature>
<evidence type="ECO:0000313" key="3">
    <source>
        <dbReference type="Proteomes" id="UP000013028"/>
    </source>
</evidence>
<feature type="compositionally biased region" description="Polar residues" evidence="1">
    <location>
        <begin position="220"/>
        <end position="230"/>
    </location>
</feature>
<proteinExistence type="predicted"/>
<name>A0AAV3IHS1_ACINO</name>
<sequence>MARSRNIKPSFFMNEDIIELPYEARLLFIGLWTLADREGRLENRPKKIKMSLFPADDINVAEQLENISKFGFIELYNADGIDVIHIVNFVKHQNPHGLEKDSELPDRNGIYTVYQRNPKNKTIVGKAIQLNKADLKHFYDKTGPFAPQNTGSAVENSYQESESNQANSSGNTQEQLDNGSKTVSISDQNALIPDSFNLNPDSLNLNPDSLNLNPDSLNPEGNNNSAVGEVDSSTQAKFSFKSALKKNGVPEKDAAEFLQVRKAKKAQNTENAFDALLNEAQKAGITLQQAVEYCLKRQNPWGAFKASWYLNEKPEMTTGQQSNHQSLPRNVNDQWGAPKKYEPVAHTAVKGELI</sequence>
<comment type="caution">
    <text evidence="2">The sequence shown here is derived from an EMBL/GenBank/DDBJ whole genome shotgun (WGS) entry which is preliminary data.</text>
</comment>
<dbReference type="EMBL" id="APPP01000014">
    <property type="protein sequence ID" value="ENV39220.1"/>
    <property type="molecule type" value="Genomic_DNA"/>
</dbReference>
<gene>
    <name evidence="2" type="ORF">F958_02247</name>
</gene>
<accession>A0AAV3IHS1</accession>
<evidence type="ECO:0008006" key="4">
    <source>
        <dbReference type="Google" id="ProtNLM"/>
    </source>
</evidence>
<dbReference type="AlphaFoldDB" id="A0AAV3IHS1"/>
<protein>
    <recommendedName>
        <fullName evidence="4">Phage replication protein</fullName>
    </recommendedName>
</protein>
<feature type="region of interest" description="Disordered" evidence="1">
    <location>
        <begin position="141"/>
        <end position="181"/>
    </location>
</feature>
<dbReference type="Proteomes" id="UP000013028">
    <property type="component" value="Unassembled WGS sequence"/>
</dbReference>
<reference evidence="2 3" key="1">
    <citation type="submission" date="2013-02" db="EMBL/GenBank/DDBJ databases">
        <title>The Genome Sequence of Acinetobacter nosocomialis NIPH 386.</title>
        <authorList>
            <consortium name="The Broad Institute Genome Sequencing Platform"/>
            <consortium name="The Broad Institute Genome Sequencing Center for Infectious Disease"/>
            <person name="Cerqueira G."/>
            <person name="Feldgarden M."/>
            <person name="Courvalin P."/>
            <person name="Perichon B."/>
            <person name="Grillot-Courvalin C."/>
            <person name="Clermont D."/>
            <person name="Rocha E."/>
            <person name="Yoon E.-J."/>
            <person name="Nemec A."/>
            <person name="Walker B."/>
            <person name="Young S.K."/>
            <person name="Zeng Q."/>
            <person name="Gargeya S."/>
            <person name="Fitzgerald M."/>
            <person name="Haas B."/>
            <person name="Abouelleil A."/>
            <person name="Alvarado L."/>
            <person name="Arachchi H.M."/>
            <person name="Berlin A.M."/>
            <person name="Chapman S.B."/>
            <person name="Dewar J."/>
            <person name="Goldberg J."/>
            <person name="Griggs A."/>
            <person name="Gujja S."/>
            <person name="Hansen M."/>
            <person name="Howarth C."/>
            <person name="Imamovic A."/>
            <person name="Larimer J."/>
            <person name="McCowan C."/>
            <person name="Murphy C."/>
            <person name="Neiman D."/>
            <person name="Pearson M."/>
            <person name="Priest M."/>
            <person name="Roberts A."/>
            <person name="Saif S."/>
            <person name="Shea T."/>
            <person name="Sisk P."/>
            <person name="Sykes S."/>
            <person name="Wortman J."/>
            <person name="Nusbaum C."/>
            <person name="Birren B."/>
        </authorList>
    </citation>
    <scope>NUCLEOTIDE SEQUENCE [LARGE SCALE GENOMIC DNA]</scope>
    <source>
        <strain evidence="2 3">NIPH 386</strain>
    </source>
</reference>
<feature type="region of interest" description="Disordered" evidence="1">
    <location>
        <begin position="316"/>
        <end position="337"/>
    </location>
</feature>
<evidence type="ECO:0000256" key="1">
    <source>
        <dbReference type="SAM" id="MobiDB-lite"/>
    </source>
</evidence>
<feature type="compositionally biased region" description="Low complexity" evidence="1">
    <location>
        <begin position="197"/>
        <end position="219"/>
    </location>
</feature>